<dbReference type="InterPro" id="IPR013087">
    <property type="entry name" value="Znf_C2H2_type"/>
</dbReference>
<evidence type="ECO:0000256" key="8">
    <source>
        <dbReference type="ARBA" id="ARBA00023242"/>
    </source>
</evidence>
<keyword evidence="7" id="KW-0804">Transcription</keyword>
<keyword evidence="3" id="KW-0677">Repeat</keyword>
<dbReference type="FunFam" id="3.30.160.60:FF:001289">
    <property type="entry name" value="Zinc finger protein 574"/>
    <property type="match status" value="1"/>
</dbReference>
<evidence type="ECO:0000313" key="13">
    <source>
        <dbReference type="Proteomes" id="UP000034805"/>
    </source>
</evidence>
<keyword evidence="8" id="KW-0539">Nucleus</keyword>
<evidence type="ECO:0000256" key="4">
    <source>
        <dbReference type="ARBA" id="ARBA00022771"/>
    </source>
</evidence>
<feature type="region of interest" description="Disordered" evidence="10">
    <location>
        <begin position="124"/>
        <end position="170"/>
    </location>
</feature>
<dbReference type="Pfam" id="PF00096">
    <property type="entry name" value="zf-C2H2"/>
    <property type="match status" value="2"/>
</dbReference>
<reference evidence="12 13" key="1">
    <citation type="submission" date="2015-08" db="EMBL/GenBank/DDBJ databases">
        <title>The genome of the Asian arowana (Scleropages formosus).</title>
        <authorList>
            <person name="Tan M.H."/>
            <person name="Gan H.M."/>
            <person name="Croft L.J."/>
            <person name="Austin C.M."/>
        </authorList>
    </citation>
    <scope>NUCLEOTIDE SEQUENCE [LARGE SCALE GENOMIC DNA]</scope>
    <source>
        <strain evidence="12">Aro1</strain>
    </source>
</reference>
<evidence type="ECO:0000256" key="2">
    <source>
        <dbReference type="ARBA" id="ARBA00022723"/>
    </source>
</evidence>
<evidence type="ECO:0000256" key="3">
    <source>
        <dbReference type="ARBA" id="ARBA00022737"/>
    </source>
</evidence>
<name>A0A0P7TMY0_SCLFO</name>
<evidence type="ECO:0000256" key="7">
    <source>
        <dbReference type="ARBA" id="ARBA00023163"/>
    </source>
</evidence>
<dbReference type="PROSITE" id="PS50157">
    <property type="entry name" value="ZINC_FINGER_C2H2_2"/>
    <property type="match status" value="2"/>
</dbReference>
<evidence type="ECO:0000256" key="1">
    <source>
        <dbReference type="ARBA" id="ARBA00004123"/>
    </source>
</evidence>
<evidence type="ECO:0000256" key="10">
    <source>
        <dbReference type="SAM" id="MobiDB-lite"/>
    </source>
</evidence>
<dbReference type="FunFam" id="3.30.160.60:FF:001498">
    <property type="entry name" value="Zinc finger protein 404"/>
    <property type="match status" value="1"/>
</dbReference>
<feature type="domain" description="C2H2-type" evidence="11">
    <location>
        <begin position="52"/>
        <end position="79"/>
    </location>
</feature>
<evidence type="ECO:0000259" key="11">
    <source>
        <dbReference type="PROSITE" id="PS50157"/>
    </source>
</evidence>
<evidence type="ECO:0000313" key="12">
    <source>
        <dbReference type="EMBL" id="KPP59099.1"/>
    </source>
</evidence>
<keyword evidence="6" id="KW-0805">Transcription regulation</keyword>
<dbReference type="Gene3D" id="3.30.160.60">
    <property type="entry name" value="Classic Zinc Finger"/>
    <property type="match status" value="2"/>
</dbReference>
<dbReference type="InterPro" id="IPR050331">
    <property type="entry name" value="Zinc_finger"/>
</dbReference>
<feature type="domain" description="C2H2-type" evidence="11">
    <location>
        <begin position="80"/>
        <end position="107"/>
    </location>
</feature>
<dbReference type="InterPro" id="IPR036236">
    <property type="entry name" value="Znf_C2H2_sf"/>
</dbReference>
<comment type="subcellular location">
    <subcellularLocation>
        <location evidence="1">Nucleus</location>
    </subcellularLocation>
</comment>
<dbReference type="GO" id="GO:0008270">
    <property type="term" value="F:zinc ion binding"/>
    <property type="evidence" value="ECO:0007669"/>
    <property type="project" value="UniProtKB-KW"/>
</dbReference>
<dbReference type="AlphaFoldDB" id="A0A0P7TMY0"/>
<keyword evidence="2" id="KW-0479">Metal-binding</keyword>
<evidence type="ECO:0000256" key="6">
    <source>
        <dbReference type="ARBA" id="ARBA00023015"/>
    </source>
</evidence>
<dbReference type="PANTHER" id="PTHR16515">
    <property type="entry name" value="PR DOMAIN ZINC FINGER PROTEIN"/>
    <property type="match status" value="1"/>
</dbReference>
<organism evidence="12 13">
    <name type="scientific">Scleropages formosus</name>
    <name type="common">Asian bonytongue</name>
    <name type="synonym">Osteoglossum formosum</name>
    <dbReference type="NCBI Taxonomy" id="113540"/>
    <lineage>
        <taxon>Eukaryota</taxon>
        <taxon>Metazoa</taxon>
        <taxon>Chordata</taxon>
        <taxon>Craniata</taxon>
        <taxon>Vertebrata</taxon>
        <taxon>Euteleostomi</taxon>
        <taxon>Actinopterygii</taxon>
        <taxon>Neopterygii</taxon>
        <taxon>Teleostei</taxon>
        <taxon>Osteoglossocephala</taxon>
        <taxon>Osteoglossomorpha</taxon>
        <taxon>Osteoglossiformes</taxon>
        <taxon>Osteoglossidae</taxon>
        <taxon>Scleropages</taxon>
    </lineage>
</organism>
<comment type="caution">
    <text evidence="12">The sequence shown here is derived from an EMBL/GenBank/DDBJ whole genome shotgun (WGS) entry which is preliminary data.</text>
</comment>
<dbReference type="PANTHER" id="PTHR16515:SF49">
    <property type="entry name" value="GASTRULA ZINC FINGER PROTEIN XLCGF49.1-LIKE-RELATED"/>
    <property type="match status" value="1"/>
</dbReference>
<keyword evidence="4 9" id="KW-0863">Zinc-finger</keyword>
<gene>
    <name evidence="12" type="ORF">Z043_123017</name>
</gene>
<dbReference type="GO" id="GO:0006357">
    <property type="term" value="P:regulation of transcription by RNA polymerase II"/>
    <property type="evidence" value="ECO:0007669"/>
    <property type="project" value="UniProtKB-ARBA"/>
</dbReference>
<protein>
    <recommendedName>
        <fullName evidence="11">C2H2-type domain-containing protein</fullName>
    </recommendedName>
</protein>
<accession>A0A0P7TMY0</accession>
<dbReference type="EMBL" id="JARO02012683">
    <property type="protein sequence ID" value="KPP59099.1"/>
    <property type="molecule type" value="Genomic_DNA"/>
</dbReference>
<sequence>MNEALMATVKRVAAAAAITKVRKVAMALSEVEEYRTPMKPGPEAQKTKERRYECSVCGKRFQSRSHIKEHHRVHTGERPFPCDRCERSFTTPHNLRRHKGIHIKEDSYRCTLCGVLFCHEHTMSSMNSPSSPSPSSPKHKYTPPSPELLSSSKKKRPSHHLPSEQGKVKKEEVEMVSFQKVELYITSAK</sequence>
<dbReference type="SUPFAM" id="SSF57667">
    <property type="entry name" value="beta-beta-alpha zinc fingers"/>
    <property type="match status" value="2"/>
</dbReference>
<evidence type="ECO:0000256" key="9">
    <source>
        <dbReference type="PROSITE-ProRule" id="PRU00042"/>
    </source>
</evidence>
<dbReference type="GO" id="GO:0005634">
    <property type="term" value="C:nucleus"/>
    <property type="evidence" value="ECO:0007669"/>
    <property type="project" value="UniProtKB-SubCell"/>
</dbReference>
<proteinExistence type="predicted"/>
<dbReference type="PROSITE" id="PS00028">
    <property type="entry name" value="ZINC_FINGER_C2H2_1"/>
    <property type="match status" value="2"/>
</dbReference>
<dbReference type="SMART" id="SM00355">
    <property type="entry name" value="ZnF_C2H2"/>
    <property type="match status" value="2"/>
</dbReference>
<dbReference type="Proteomes" id="UP000034805">
    <property type="component" value="Unassembled WGS sequence"/>
</dbReference>
<evidence type="ECO:0000256" key="5">
    <source>
        <dbReference type="ARBA" id="ARBA00022833"/>
    </source>
</evidence>
<keyword evidence="5" id="KW-0862">Zinc</keyword>